<dbReference type="WBParaSite" id="ACOC_0000794601-mRNA-1">
    <property type="protein sequence ID" value="ACOC_0000794601-mRNA-1"/>
    <property type="gene ID" value="ACOC_0000794601"/>
</dbReference>
<dbReference type="InterPro" id="IPR033060">
    <property type="entry name" value="INTS7"/>
</dbReference>
<feature type="domain" description="Integrator complex subunit 7 N-terminal" evidence="2">
    <location>
        <begin position="7"/>
        <end position="136"/>
    </location>
</feature>
<dbReference type="Pfam" id="PF24436">
    <property type="entry name" value="INTS7_N"/>
    <property type="match status" value="1"/>
</dbReference>
<evidence type="ECO:0000313" key="5">
    <source>
        <dbReference type="WBParaSite" id="ACOC_0000794601-mRNA-1"/>
    </source>
</evidence>
<dbReference type="EMBL" id="UYYA01004096">
    <property type="protein sequence ID" value="VDM59532.1"/>
    <property type="molecule type" value="Genomic_DNA"/>
</dbReference>
<dbReference type="OrthoDB" id="1921953at2759"/>
<keyword evidence="4" id="KW-1185">Reference proteome</keyword>
<evidence type="ECO:0000313" key="3">
    <source>
        <dbReference type="EMBL" id="VDM59532.1"/>
    </source>
</evidence>
<dbReference type="STRING" id="334426.A0A0R3PR67"/>
<dbReference type="Gene3D" id="1.25.10.10">
    <property type="entry name" value="Leucine-rich Repeat Variant"/>
    <property type="match status" value="1"/>
</dbReference>
<dbReference type="InterPro" id="IPR056516">
    <property type="entry name" value="INTS7_N"/>
</dbReference>
<comment type="similarity">
    <text evidence="1">Belongs to the Integrator subunit 7 family.</text>
</comment>
<evidence type="ECO:0000313" key="4">
    <source>
        <dbReference type="Proteomes" id="UP000267027"/>
    </source>
</evidence>
<dbReference type="Proteomes" id="UP000267027">
    <property type="component" value="Unassembled WGS sequence"/>
</dbReference>
<dbReference type="OMA" id="MCVNTIV"/>
<dbReference type="InterPro" id="IPR011989">
    <property type="entry name" value="ARM-like"/>
</dbReference>
<reference evidence="3 4" key="2">
    <citation type="submission" date="2018-11" db="EMBL/GenBank/DDBJ databases">
        <authorList>
            <consortium name="Pathogen Informatics"/>
        </authorList>
    </citation>
    <scope>NUCLEOTIDE SEQUENCE [LARGE SCALE GENOMIC DNA]</scope>
    <source>
        <strain evidence="3 4">Costa Rica</strain>
    </source>
</reference>
<organism evidence="5">
    <name type="scientific">Angiostrongylus costaricensis</name>
    <name type="common">Nematode worm</name>
    <dbReference type="NCBI Taxonomy" id="334426"/>
    <lineage>
        <taxon>Eukaryota</taxon>
        <taxon>Metazoa</taxon>
        <taxon>Ecdysozoa</taxon>
        <taxon>Nematoda</taxon>
        <taxon>Chromadorea</taxon>
        <taxon>Rhabditida</taxon>
        <taxon>Rhabditina</taxon>
        <taxon>Rhabditomorpha</taxon>
        <taxon>Strongyloidea</taxon>
        <taxon>Metastrongylidae</taxon>
        <taxon>Angiostrongylus</taxon>
    </lineage>
</organism>
<protein>
    <submittedName>
        <fullName evidence="5">Integrator complex subunit 7</fullName>
    </submittedName>
</protein>
<dbReference type="GO" id="GO:0032039">
    <property type="term" value="C:integrator complex"/>
    <property type="evidence" value="ECO:0007669"/>
    <property type="project" value="InterPro"/>
</dbReference>
<name>A0A0R3PR67_ANGCS</name>
<evidence type="ECO:0000259" key="2">
    <source>
        <dbReference type="Pfam" id="PF24436"/>
    </source>
</evidence>
<dbReference type="PANTHER" id="PTHR13322:SF2">
    <property type="entry name" value="INTEGRATOR COMPLEX SUBUNIT 7"/>
    <property type="match status" value="1"/>
</dbReference>
<reference evidence="5" key="1">
    <citation type="submission" date="2017-02" db="UniProtKB">
        <authorList>
            <consortium name="WormBaseParasite"/>
        </authorList>
    </citation>
    <scope>IDENTIFICATION</scope>
</reference>
<dbReference type="InterPro" id="IPR016024">
    <property type="entry name" value="ARM-type_fold"/>
</dbReference>
<dbReference type="SUPFAM" id="SSF48371">
    <property type="entry name" value="ARM repeat"/>
    <property type="match status" value="1"/>
</dbReference>
<dbReference type="PANTHER" id="PTHR13322">
    <property type="entry name" value="C1ORF73 PROTEIN"/>
    <property type="match status" value="1"/>
</dbReference>
<dbReference type="AlphaFoldDB" id="A0A0R3PR67"/>
<accession>A0A0R3PR67</accession>
<gene>
    <name evidence="3" type="ORF">ACOC_LOCUS7947</name>
</gene>
<evidence type="ECO:0000256" key="1">
    <source>
        <dbReference type="ARBA" id="ARBA00008565"/>
    </source>
</evidence>
<dbReference type="GO" id="GO:0034472">
    <property type="term" value="P:snRNA 3'-end processing"/>
    <property type="evidence" value="ECO:0007669"/>
    <property type="project" value="TreeGrafter"/>
</dbReference>
<sequence>MDLSAFQGLRSPSLSEQLATVVSTASLVKANPFPMCVNTIVVRLADAFKDGSNPLRMTIARVLSECDSHLSLVFSGSEIFKRFLSVSHSNDPVARAMTLQVLASLAPVSPESKQVHHLIVESMTAENAGEFQAAFFFKCMDT</sequence>
<proteinExistence type="inferred from homology"/>